<accession>A0ABQ9AS22</accession>
<reference evidence="2" key="1">
    <citation type="submission" date="2022-10" db="EMBL/GenBank/DDBJ databases">
        <authorList>
            <person name="Hyden B.L."/>
            <person name="Feng K."/>
            <person name="Yates T."/>
            <person name="Jawdy S."/>
            <person name="Smart L.B."/>
            <person name="Muchero W."/>
        </authorList>
    </citation>
    <scope>NUCLEOTIDE SEQUENCE</scope>
    <source>
        <tissue evidence="2">Shoot tip</tissue>
    </source>
</reference>
<dbReference type="Proteomes" id="UP001141253">
    <property type="component" value="Chromosome 18"/>
</dbReference>
<evidence type="ECO:0000313" key="3">
    <source>
        <dbReference type="Proteomes" id="UP001141253"/>
    </source>
</evidence>
<dbReference type="EMBL" id="JAPFFI010000017">
    <property type="protein sequence ID" value="KAJ6355714.1"/>
    <property type="molecule type" value="Genomic_DNA"/>
</dbReference>
<name>A0ABQ9AS22_9ROSI</name>
<comment type="caution">
    <text evidence="2">The sequence shown here is derived from an EMBL/GenBank/DDBJ whole genome shotgun (WGS) entry which is preliminary data.</text>
</comment>
<reference evidence="2" key="2">
    <citation type="journal article" date="2023" name="Int. J. Mol. Sci.">
        <title>De Novo Assembly and Annotation of 11 Diverse Shrub Willow (Salix) Genomes Reveals Novel Gene Organization in Sex-Linked Regions.</title>
        <authorList>
            <person name="Hyden B."/>
            <person name="Feng K."/>
            <person name="Yates T.B."/>
            <person name="Jawdy S."/>
            <person name="Cereghino C."/>
            <person name="Smart L.B."/>
            <person name="Muchero W."/>
        </authorList>
    </citation>
    <scope>NUCLEOTIDE SEQUENCE</scope>
    <source>
        <tissue evidence="2">Shoot tip</tissue>
    </source>
</reference>
<feature type="compositionally biased region" description="Basic residues" evidence="1">
    <location>
        <begin position="1"/>
        <end position="10"/>
    </location>
</feature>
<evidence type="ECO:0000313" key="2">
    <source>
        <dbReference type="EMBL" id="KAJ6355714.1"/>
    </source>
</evidence>
<feature type="compositionally biased region" description="Low complexity" evidence="1">
    <location>
        <begin position="145"/>
        <end position="159"/>
    </location>
</feature>
<feature type="region of interest" description="Disordered" evidence="1">
    <location>
        <begin position="80"/>
        <end position="171"/>
    </location>
</feature>
<sequence>MAKRKAKKKSPLSSRPPPSHPNGSGPSPPTKKHARHSSSPPLSRVVDLATLAGPNWLASDLGPSDTSLAAADSAAGSLALHASGATPSQQPRPRPQAIEFSPTLAELYAPVSMDSPRDSEYEGSSSSNSDSSSHYGDNRSPAWDSRSTARGTRSTARARFPPPARKDGLISEGAAASLVDGRVQDATSLAAGMVFEAPAPASDLARQYASSSIKPSAPLNSEDATADCEWQPVPKKLASNRQPKSVLGSSAVLVPGSVTVASKGKAVLSAGNDLGLFYKSRQ</sequence>
<protein>
    <submittedName>
        <fullName evidence="2">Uncharacterized protein</fullName>
    </submittedName>
</protein>
<feature type="compositionally biased region" description="Low complexity" evidence="1">
    <location>
        <begin position="122"/>
        <end position="135"/>
    </location>
</feature>
<feature type="region of interest" description="Disordered" evidence="1">
    <location>
        <begin position="1"/>
        <end position="46"/>
    </location>
</feature>
<organism evidence="2 3">
    <name type="scientific">Salix suchowensis</name>
    <dbReference type="NCBI Taxonomy" id="1278906"/>
    <lineage>
        <taxon>Eukaryota</taxon>
        <taxon>Viridiplantae</taxon>
        <taxon>Streptophyta</taxon>
        <taxon>Embryophyta</taxon>
        <taxon>Tracheophyta</taxon>
        <taxon>Spermatophyta</taxon>
        <taxon>Magnoliopsida</taxon>
        <taxon>eudicotyledons</taxon>
        <taxon>Gunneridae</taxon>
        <taxon>Pentapetalae</taxon>
        <taxon>rosids</taxon>
        <taxon>fabids</taxon>
        <taxon>Malpighiales</taxon>
        <taxon>Salicaceae</taxon>
        <taxon>Saliceae</taxon>
        <taxon>Salix</taxon>
    </lineage>
</organism>
<evidence type="ECO:0000256" key="1">
    <source>
        <dbReference type="SAM" id="MobiDB-lite"/>
    </source>
</evidence>
<keyword evidence="3" id="KW-1185">Reference proteome</keyword>
<gene>
    <name evidence="2" type="ORF">OIU77_006153</name>
</gene>
<proteinExistence type="predicted"/>